<protein>
    <submittedName>
        <fullName evidence="1">Uncharacterized protein</fullName>
    </submittedName>
</protein>
<gene>
    <name evidence="1" type="ORF">DWY99_06665</name>
</gene>
<comment type="caution">
    <text evidence="1">The sequence shown here is derived from an EMBL/GenBank/DDBJ whole genome shotgun (WGS) entry which is preliminary data.</text>
</comment>
<dbReference type="EMBL" id="QRTC01000021">
    <property type="protein sequence ID" value="RGQ41112.1"/>
    <property type="molecule type" value="Genomic_DNA"/>
</dbReference>
<reference evidence="1 2" key="1">
    <citation type="submission" date="2018-08" db="EMBL/GenBank/DDBJ databases">
        <title>A genome reference for cultivated species of the human gut microbiota.</title>
        <authorList>
            <person name="Zou Y."/>
            <person name="Xue W."/>
            <person name="Luo G."/>
        </authorList>
    </citation>
    <scope>NUCLEOTIDE SEQUENCE [LARGE SCALE GENOMIC DNA]</scope>
    <source>
        <strain evidence="1 2">AF28-26</strain>
    </source>
</reference>
<evidence type="ECO:0000313" key="2">
    <source>
        <dbReference type="Proteomes" id="UP000284751"/>
    </source>
</evidence>
<sequence>MIQINNKEYELKYNIGRIELIENVTKKPTLAALSESGGMLGVSSLKAYFAYGLKEAGSDIFVPIKEGMRLAEELIQAEGYPKVCGLVINILERDCPFFFRAD</sequence>
<proteinExistence type="predicted"/>
<accession>A0A412AXP2</accession>
<name>A0A412AXP2_9FIRM</name>
<evidence type="ECO:0000313" key="1">
    <source>
        <dbReference type="EMBL" id="RGQ41112.1"/>
    </source>
</evidence>
<dbReference type="AlphaFoldDB" id="A0A412AXP2"/>
<dbReference type="Proteomes" id="UP000284751">
    <property type="component" value="Unassembled WGS sequence"/>
</dbReference>
<organism evidence="1 2">
    <name type="scientific">[Clostridium] leptum</name>
    <dbReference type="NCBI Taxonomy" id="1535"/>
    <lineage>
        <taxon>Bacteria</taxon>
        <taxon>Bacillati</taxon>
        <taxon>Bacillota</taxon>
        <taxon>Clostridia</taxon>
        <taxon>Eubacteriales</taxon>
        <taxon>Oscillospiraceae</taxon>
        <taxon>Oscillospiraceae incertae sedis</taxon>
    </lineage>
</organism>